<feature type="compositionally biased region" description="Polar residues" evidence="3">
    <location>
        <begin position="167"/>
        <end position="182"/>
    </location>
</feature>
<evidence type="ECO:0000259" key="4">
    <source>
        <dbReference type="PROSITE" id="PS51915"/>
    </source>
</evidence>
<organism evidence="5 6">
    <name type="scientific">Glossina pallidipes</name>
    <name type="common">Tsetse fly</name>
    <dbReference type="NCBI Taxonomy" id="7398"/>
    <lineage>
        <taxon>Eukaryota</taxon>
        <taxon>Metazoa</taxon>
        <taxon>Ecdysozoa</taxon>
        <taxon>Arthropoda</taxon>
        <taxon>Hexapoda</taxon>
        <taxon>Insecta</taxon>
        <taxon>Pterygota</taxon>
        <taxon>Neoptera</taxon>
        <taxon>Endopterygota</taxon>
        <taxon>Diptera</taxon>
        <taxon>Brachycera</taxon>
        <taxon>Muscomorpha</taxon>
        <taxon>Hippoboscoidea</taxon>
        <taxon>Glossinidae</taxon>
        <taxon>Glossina</taxon>
    </lineage>
</organism>
<feature type="domain" description="ZAD" evidence="4">
    <location>
        <begin position="8"/>
        <end position="87"/>
    </location>
</feature>
<keyword evidence="6" id="KW-1185">Reference proteome</keyword>
<dbReference type="GO" id="GO:0008270">
    <property type="term" value="F:zinc ion binding"/>
    <property type="evidence" value="ECO:0007669"/>
    <property type="project" value="UniProtKB-UniRule"/>
</dbReference>
<dbReference type="SMART" id="SM00868">
    <property type="entry name" value="zf-AD"/>
    <property type="match status" value="1"/>
</dbReference>
<dbReference type="AlphaFoldDB" id="A0A1A9ZTE5"/>
<dbReference type="InterPro" id="IPR012934">
    <property type="entry name" value="Znf_AD"/>
</dbReference>
<dbReference type="VEuPathDB" id="VectorBase:GPAI024334"/>
<evidence type="ECO:0000313" key="5">
    <source>
        <dbReference type="EnsemblMetazoa" id="GPAI024334-PA"/>
    </source>
</evidence>
<reference evidence="6" key="1">
    <citation type="submission" date="2014-03" db="EMBL/GenBank/DDBJ databases">
        <authorList>
            <person name="Aksoy S."/>
            <person name="Warren W."/>
            <person name="Wilson R.K."/>
        </authorList>
    </citation>
    <scope>NUCLEOTIDE SEQUENCE [LARGE SCALE GENOMIC DNA]</scope>
    <source>
        <strain evidence="6">IAEA</strain>
    </source>
</reference>
<dbReference type="STRING" id="7398.A0A1A9ZTE5"/>
<evidence type="ECO:0000256" key="2">
    <source>
        <dbReference type="SAM" id="Coils"/>
    </source>
</evidence>
<feature type="region of interest" description="Disordered" evidence="3">
    <location>
        <begin position="164"/>
        <end position="196"/>
    </location>
</feature>
<accession>A0A1A9ZTE5</accession>
<keyword evidence="1" id="KW-0479">Metal-binding</keyword>
<keyword evidence="1" id="KW-0863">Zinc-finger</keyword>
<dbReference type="SUPFAM" id="SSF57716">
    <property type="entry name" value="Glucocorticoid receptor-like (DNA-binding domain)"/>
    <property type="match status" value="1"/>
</dbReference>
<dbReference type="Pfam" id="PF07776">
    <property type="entry name" value="zf-AD"/>
    <property type="match status" value="1"/>
</dbReference>
<keyword evidence="2" id="KW-0175">Coiled coil</keyword>
<sequence length="276" mass="31838">MRYEIVTYSCRVCLTKSKQLCSLDKSSDENEEAPNEMLEKIPGVCLEQIHQNPILPKNICKNCEFSLTMAFQFRVKALKTRRTIELHLSILSGSKECSVKEDERNMLLIKAEFISSECKHNRHTEDEADTEENNDEEIYEEETIYDGKGDRQDDKEILVSEDFEMENASSNDRTLRSTSSNNDNDEIISPENAFKSNTDPDIYTIKVIFQVIDAEIQINNNNNNEMNANIENANEDTKRENDNEINPKITSSKQILLLINAPIDWQKINETIPHRP</sequence>
<reference evidence="5" key="2">
    <citation type="submission" date="2020-05" db="UniProtKB">
        <authorList>
            <consortium name="EnsemblMetazoa"/>
        </authorList>
    </citation>
    <scope>IDENTIFICATION</scope>
    <source>
        <strain evidence="5">IAEA</strain>
    </source>
</reference>
<evidence type="ECO:0000256" key="3">
    <source>
        <dbReference type="SAM" id="MobiDB-lite"/>
    </source>
</evidence>
<keyword evidence="1" id="KW-0862">Zinc</keyword>
<protein>
    <recommendedName>
        <fullName evidence="4">ZAD domain-containing protein</fullName>
    </recommendedName>
</protein>
<feature type="binding site" evidence="1">
    <location>
        <position position="63"/>
    </location>
    <ligand>
        <name>Zn(2+)</name>
        <dbReference type="ChEBI" id="CHEBI:29105"/>
    </ligand>
</feature>
<feature type="binding site" evidence="1">
    <location>
        <position position="60"/>
    </location>
    <ligand>
        <name>Zn(2+)</name>
        <dbReference type="ChEBI" id="CHEBI:29105"/>
    </ligand>
</feature>
<evidence type="ECO:0000256" key="1">
    <source>
        <dbReference type="PROSITE-ProRule" id="PRU01263"/>
    </source>
</evidence>
<dbReference type="GO" id="GO:0005634">
    <property type="term" value="C:nucleus"/>
    <property type="evidence" value="ECO:0007669"/>
    <property type="project" value="InterPro"/>
</dbReference>
<dbReference type="Proteomes" id="UP000092445">
    <property type="component" value="Unassembled WGS sequence"/>
</dbReference>
<proteinExistence type="predicted"/>
<feature type="binding site" evidence="1">
    <location>
        <position position="10"/>
    </location>
    <ligand>
        <name>Zn(2+)</name>
        <dbReference type="ChEBI" id="CHEBI:29105"/>
    </ligand>
</feature>
<name>A0A1A9ZTE5_GLOPL</name>
<feature type="binding site" evidence="1">
    <location>
        <position position="13"/>
    </location>
    <ligand>
        <name>Zn(2+)</name>
        <dbReference type="ChEBI" id="CHEBI:29105"/>
    </ligand>
</feature>
<dbReference type="EnsemblMetazoa" id="GPAI024334-RA">
    <property type="protein sequence ID" value="GPAI024334-PA"/>
    <property type="gene ID" value="GPAI024334"/>
</dbReference>
<evidence type="ECO:0000313" key="6">
    <source>
        <dbReference type="Proteomes" id="UP000092445"/>
    </source>
</evidence>
<dbReference type="PROSITE" id="PS51915">
    <property type="entry name" value="ZAD"/>
    <property type="match status" value="1"/>
</dbReference>
<feature type="coiled-coil region" evidence="2">
    <location>
        <begin position="216"/>
        <end position="243"/>
    </location>
</feature>